<dbReference type="InterPro" id="IPR050922">
    <property type="entry name" value="LytR/CpsA/Psr_CW_biosynth"/>
</dbReference>
<keyword evidence="6" id="KW-1185">Reference proteome</keyword>
<dbReference type="InterPro" id="IPR027381">
    <property type="entry name" value="LytR/CpsA/Psr_C"/>
</dbReference>
<comment type="caution">
    <text evidence="5">The sequence shown here is derived from an EMBL/GenBank/DDBJ whole genome shotgun (WGS) entry which is preliminary data.</text>
</comment>
<evidence type="ECO:0000256" key="2">
    <source>
        <dbReference type="SAM" id="Phobius"/>
    </source>
</evidence>
<proteinExistence type="inferred from homology"/>
<feature type="transmembrane region" description="Helical" evidence="2">
    <location>
        <begin position="7"/>
        <end position="27"/>
    </location>
</feature>
<evidence type="ECO:0000259" key="3">
    <source>
        <dbReference type="Pfam" id="PF03816"/>
    </source>
</evidence>
<keyword evidence="2" id="KW-0472">Membrane</keyword>
<accession>A0A0P8W8W3</accession>
<evidence type="ECO:0000259" key="4">
    <source>
        <dbReference type="Pfam" id="PF13399"/>
    </source>
</evidence>
<dbReference type="STRING" id="36849.OXPF_23270"/>
<name>A0A0P8W8W3_9CLOT</name>
<protein>
    <submittedName>
        <fullName evidence="5">Putative transcriptional regulator YvhJ</fullName>
    </submittedName>
</protein>
<dbReference type="AlphaFoldDB" id="A0A0P8W8W3"/>
<dbReference type="EMBL" id="LKET01000032">
    <property type="protein sequence ID" value="KPU44159.1"/>
    <property type="molecule type" value="Genomic_DNA"/>
</dbReference>
<evidence type="ECO:0000256" key="1">
    <source>
        <dbReference type="ARBA" id="ARBA00006068"/>
    </source>
</evidence>
<evidence type="ECO:0000313" key="6">
    <source>
        <dbReference type="Proteomes" id="UP000050326"/>
    </source>
</evidence>
<keyword evidence="2" id="KW-1133">Transmembrane helix</keyword>
<dbReference type="NCBIfam" id="TIGR00350">
    <property type="entry name" value="lytR_cpsA_psr"/>
    <property type="match status" value="1"/>
</dbReference>
<keyword evidence="2" id="KW-0812">Transmembrane</keyword>
<dbReference type="PANTHER" id="PTHR33392:SF6">
    <property type="entry name" value="POLYISOPRENYL-TEICHOIC ACID--PEPTIDOGLYCAN TEICHOIC ACID TRANSFERASE TAGU"/>
    <property type="match status" value="1"/>
</dbReference>
<dbReference type="Gene3D" id="3.40.630.190">
    <property type="entry name" value="LCP protein"/>
    <property type="match status" value="1"/>
</dbReference>
<dbReference type="PATRIC" id="fig|36849.3.peg.2452"/>
<dbReference type="RefSeq" id="WP_054875351.1">
    <property type="nucleotide sequence ID" value="NZ_LKET01000032.1"/>
</dbReference>
<evidence type="ECO:0000313" key="5">
    <source>
        <dbReference type="EMBL" id="KPU44159.1"/>
    </source>
</evidence>
<dbReference type="InterPro" id="IPR004474">
    <property type="entry name" value="LytR_CpsA_psr"/>
</dbReference>
<gene>
    <name evidence="5" type="primary">yvhJ</name>
    <name evidence="5" type="ORF">OXPF_23270</name>
</gene>
<dbReference type="PANTHER" id="PTHR33392">
    <property type="entry name" value="POLYISOPRENYL-TEICHOIC ACID--PEPTIDOGLYCAN TEICHOIC ACID TRANSFERASE TAGU"/>
    <property type="match status" value="1"/>
</dbReference>
<dbReference type="OrthoDB" id="305468at2"/>
<dbReference type="Proteomes" id="UP000050326">
    <property type="component" value="Unassembled WGS sequence"/>
</dbReference>
<feature type="domain" description="Cell envelope-related transcriptional attenuator" evidence="3">
    <location>
        <begin position="73"/>
        <end position="226"/>
    </location>
</feature>
<reference evidence="5 6" key="1">
    <citation type="submission" date="2015-09" db="EMBL/GenBank/DDBJ databases">
        <title>Genome sequence of Oxobacter pfennigii DSM 3222.</title>
        <authorList>
            <person name="Poehlein A."/>
            <person name="Bengelsdorf F.R."/>
            <person name="Schiel-Bengelsdorf B."/>
            <person name="Duerre P."/>
            <person name="Daniel R."/>
        </authorList>
    </citation>
    <scope>NUCLEOTIDE SEQUENCE [LARGE SCALE GENOMIC DNA]</scope>
    <source>
        <strain evidence="5 6">DSM 3222</strain>
    </source>
</reference>
<comment type="similarity">
    <text evidence="1">Belongs to the LytR/CpsA/Psr (LCP) family.</text>
</comment>
<dbReference type="Pfam" id="PF03816">
    <property type="entry name" value="LytR_cpsA_psr"/>
    <property type="match status" value="1"/>
</dbReference>
<sequence>MKRAVSVLIIIFMTAALVTTGMLYVYLNGFSPKEGETNKTTIKPKEVKAGQPLNILLLGVDIGVAGSKNSPKRSDTMMVIHYDPKTSDVTVVSIPRDTKVTINGNTEKINAAHAIGGPEKSVEAVQKLLGININYYVEVNYEGFRQFIDAIGGIDTVIPYNMDYDDDAQNLHIHFKKGQKVHLDGKKAEQFVRWRKNNDGSGYADGDLGRIRTQQEFMLKVIEKLKSPAIILKIPTLVKLLPEYISTNMDAATILNFSMDVPKINGESIQKYTLNGSSKIIDGLWYFVYEPDKNKDMVAALGAENVSGIKKTDNKDIKIQVLNGSGEKDAELRVKQYLEEKGYNVANTGNISGVRFTASHIIDKSLKSGNAKQVADDLDISNIEKDEDNISNVDIVVIVGADTNKLFN</sequence>
<dbReference type="Pfam" id="PF13399">
    <property type="entry name" value="LytR_C"/>
    <property type="match status" value="1"/>
</dbReference>
<organism evidence="5 6">
    <name type="scientific">Oxobacter pfennigii</name>
    <dbReference type="NCBI Taxonomy" id="36849"/>
    <lineage>
        <taxon>Bacteria</taxon>
        <taxon>Bacillati</taxon>
        <taxon>Bacillota</taxon>
        <taxon>Clostridia</taxon>
        <taxon>Eubacteriales</taxon>
        <taxon>Clostridiaceae</taxon>
        <taxon>Oxobacter</taxon>
    </lineage>
</organism>
<dbReference type="Gene3D" id="3.30.70.2390">
    <property type="match status" value="1"/>
</dbReference>
<feature type="domain" description="LytR/CpsA/Psr regulator C-terminal" evidence="4">
    <location>
        <begin position="316"/>
        <end position="402"/>
    </location>
</feature>